<dbReference type="RefSeq" id="WP_187708712.1">
    <property type="nucleotide sequence ID" value="NZ_CP060782.1"/>
</dbReference>
<protein>
    <recommendedName>
        <fullName evidence="1">Imm33-like domain-containing protein</fullName>
    </recommendedName>
</protein>
<proteinExistence type="predicted"/>
<keyword evidence="3" id="KW-1185">Reference proteome</keyword>
<sequence>MTGSQAAVCDRFGVECRTSEPLHKVGLALNTLSLQPLNGLRHPPAADTTGWYIWGGPELSTSDDFFQPIHVDHLGEVLPAVVPYLGLPAGWRFQLAAGHEDVWFDADLLDVR</sequence>
<dbReference type="Pfam" id="PF24719">
    <property type="entry name" value="Imm33-like"/>
    <property type="match status" value="1"/>
</dbReference>
<evidence type="ECO:0000313" key="3">
    <source>
        <dbReference type="Proteomes" id="UP000516105"/>
    </source>
</evidence>
<dbReference type="InterPro" id="IPR056509">
    <property type="entry name" value="Imm33-like"/>
</dbReference>
<reference evidence="2 3" key="1">
    <citation type="submission" date="2020-08" db="EMBL/GenBank/DDBJ databases">
        <title>Genome sequence of Sphingomonas sediminicola KACC 15039T.</title>
        <authorList>
            <person name="Hyun D.-W."/>
            <person name="Bae J.-W."/>
        </authorList>
    </citation>
    <scope>NUCLEOTIDE SEQUENCE [LARGE SCALE GENOMIC DNA]</scope>
    <source>
        <strain evidence="2 3">KACC 15039</strain>
    </source>
</reference>
<gene>
    <name evidence="2" type="ORF">H9L14_14845</name>
</gene>
<dbReference type="Proteomes" id="UP000516105">
    <property type="component" value="Chromosome"/>
</dbReference>
<dbReference type="EMBL" id="CP060782">
    <property type="protein sequence ID" value="QNP45759.1"/>
    <property type="molecule type" value="Genomic_DNA"/>
</dbReference>
<accession>A0ABX6T868</accession>
<evidence type="ECO:0000259" key="1">
    <source>
        <dbReference type="Pfam" id="PF24719"/>
    </source>
</evidence>
<organism evidence="2 3">
    <name type="scientific">Sphingomonas sediminicola</name>
    <dbReference type="NCBI Taxonomy" id="386874"/>
    <lineage>
        <taxon>Bacteria</taxon>
        <taxon>Pseudomonadati</taxon>
        <taxon>Pseudomonadota</taxon>
        <taxon>Alphaproteobacteria</taxon>
        <taxon>Sphingomonadales</taxon>
        <taxon>Sphingomonadaceae</taxon>
        <taxon>Sphingomonas</taxon>
    </lineage>
</organism>
<feature type="domain" description="Imm33-like" evidence="1">
    <location>
        <begin position="5"/>
        <end position="105"/>
    </location>
</feature>
<name>A0ABX6T868_9SPHN</name>
<evidence type="ECO:0000313" key="2">
    <source>
        <dbReference type="EMBL" id="QNP45759.1"/>
    </source>
</evidence>